<keyword evidence="3 7" id="KW-0812">Transmembrane</keyword>
<evidence type="ECO:0000256" key="2">
    <source>
        <dbReference type="ARBA" id="ARBA00022475"/>
    </source>
</evidence>
<evidence type="ECO:0000256" key="1">
    <source>
        <dbReference type="ARBA" id="ARBA00004651"/>
    </source>
</evidence>
<evidence type="ECO:0000256" key="3">
    <source>
        <dbReference type="ARBA" id="ARBA00022692"/>
    </source>
</evidence>
<feature type="transmembrane region" description="Helical" evidence="7">
    <location>
        <begin position="212"/>
        <end position="234"/>
    </location>
</feature>
<feature type="region of interest" description="Disordered" evidence="6">
    <location>
        <begin position="1"/>
        <end position="20"/>
    </location>
</feature>
<accession>A0A1Q5Q112</accession>
<evidence type="ECO:0000256" key="4">
    <source>
        <dbReference type="ARBA" id="ARBA00022989"/>
    </source>
</evidence>
<evidence type="ECO:0000256" key="5">
    <source>
        <dbReference type="ARBA" id="ARBA00023136"/>
    </source>
</evidence>
<evidence type="ECO:0000313" key="10">
    <source>
        <dbReference type="Proteomes" id="UP000185628"/>
    </source>
</evidence>
<feature type="domain" description="ABC3 transporter permease C-terminal" evidence="8">
    <location>
        <begin position="106"/>
        <end position="238"/>
    </location>
</feature>
<dbReference type="Pfam" id="PF02687">
    <property type="entry name" value="FtsX"/>
    <property type="match status" value="1"/>
</dbReference>
<keyword evidence="4 7" id="KW-1133">Transmembrane helix</keyword>
<protein>
    <recommendedName>
        <fullName evidence="8">ABC3 transporter permease C-terminal domain-containing protein</fullName>
    </recommendedName>
</protein>
<evidence type="ECO:0000313" key="9">
    <source>
        <dbReference type="EMBL" id="OKL53392.1"/>
    </source>
</evidence>
<feature type="transmembrane region" description="Helical" evidence="7">
    <location>
        <begin position="156"/>
        <end position="177"/>
    </location>
</feature>
<feature type="transmembrane region" description="Helical" evidence="7">
    <location>
        <begin position="102"/>
        <end position="125"/>
    </location>
</feature>
<reference evidence="10" key="1">
    <citation type="submission" date="2016-12" db="EMBL/GenBank/DDBJ databases">
        <authorList>
            <person name="Meng X."/>
        </authorList>
    </citation>
    <scope>NUCLEOTIDE SEQUENCE [LARGE SCALE GENOMIC DNA]</scope>
    <source>
        <strain evidence="10">DSM 19116</strain>
    </source>
</reference>
<organism evidence="9 10">
    <name type="scientific">Bowdeniella nasicola</name>
    <dbReference type="NCBI Taxonomy" id="208480"/>
    <lineage>
        <taxon>Bacteria</taxon>
        <taxon>Bacillati</taxon>
        <taxon>Actinomycetota</taxon>
        <taxon>Actinomycetes</taxon>
        <taxon>Actinomycetales</taxon>
        <taxon>Actinomycetaceae</taxon>
        <taxon>Bowdeniella</taxon>
    </lineage>
</organism>
<dbReference type="GO" id="GO:0005886">
    <property type="term" value="C:plasma membrane"/>
    <property type="evidence" value="ECO:0007669"/>
    <property type="project" value="UniProtKB-SubCell"/>
</dbReference>
<comment type="subcellular location">
    <subcellularLocation>
        <location evidence="1">Cell membrane</location>
        <topology evidence="1">Multi-pass membrane protein</topology>
    </subcellularLocation>
</comment>
<evidence type="ECO:0000256" key="6">
    <source>
        <dbReference type="SAM" id="MobiDB-lite"/>
    </source>
</evidence>
<sequence>MHDGTAEIVSGDSENPDAEEAVRVPAARVDPYRLEALGLPMISERVTKAFGFTSHVNGYVVTPQHPITPADRTVIDAKLRAVSSTLHGAYAVPTEFDARLPLYLVLGGIILVAGVTILSVALSAAEMGQDFSVLRSLGITRRGLIRIGGLRAGIQAFVGVILGLIAGVGGYALYFLFSRYGIPFDSFVGQNLFEHPFTPDYVSWAHRVIVPFGHLALLALGVIPCAVIVGMILAPRSAQRPTATD</sequence>
<evidence type="ECO:0000256" key="7">
    <source>
        <dbReference type="SAM" id="Phobius"/>
    </source>
</evidence>
<dbReference type="AlphaFoldDB" id="A0A1Q5Q112"/>
<evidence type="ECO:0000259" key="8">
    <source>
        <dbReference type="Pfam" id="PF02687"/>
    </source>
</evidence>
<keyword evidence="2" id="KW-1003">Cell membrane</keyword>
<name>A0A1Q5Q112_9ACTO</name>
<gene>
    <name evidence="9" type="ORF">BSZ39_09755</name>
</gene>
<comment type="caution">
    <text evidence="9">The sequence shown here is derived from an EMBL/GenBank/DDBJ whole genome shotgun (WGS) entry which is preliminary data.</text>
</comment>
<keyword evidence="5 7" id="KW-0472">Membrane</keyword>
<dbReference type="EMBL" id="MQVR01000064">
    <property type="protein sequence ID" value="OKL53392.1"/>
    <property type="molecule type" value="Genomic_DNA"/>
</dbReference>
<dbReference type="Proteomes" id="UP000185628">
    <property type="component" value="Unassembled WGS sequence"/>
</dbReference>
<dbReference type="InterPro" id="IPR003838">
    <property type="entry name" value="ABC3_permease_C"/>
</dbReference>
<proteinExistence type="predicted"/>
<keyword evidence="10" id="KW-1185">Reference proteome</keyword>